<dbReference type="Proteomes" id="UP000306196">
    <property type="component" value="Unassembled WGS sequence"/>
</dbReference>
<organism evidence="1 2">
    <name type="scientific">Phragmitibacter flavus</name>
    <dbReference type="NCBI Taxonomy" id="2576071"/>
    <lineage>
        <taxon>Bacteria</taxon>
        <taxon>Pseudomonadati</taxon>
        <taxon>Verrucomicrobiota</taxon>
        <taxon>Verrucomicrobiia</taxon>
        <taxon>Verrucomicrobiales</taxon>
        <taxon>Verrucomicrobiaceae</taxon>
        <taxon>Phragmitibacter</taxon>
    </lineage>
</organism>
<dbReference type="RefSeq" id="WP_138084641.1">
    <property type="nucleotide sequence ID" value="NZ_VAUV01000002.1"/>
</dbReference>
<dbReference type="Gene3D" id="1.25.10.90">
    <property type="match status" value="1"/>
</dbReference>
<protein>
    <submittedName>
        <fullName evidence="1">DNA alkylation repair protein</fullName>
    </submittedName>
</protein>
<dbReference type="SUPFAM" id="SSF48371">
    <property type="entry name" value="ARM repeat"/>
    <property type="match status" value="1"/>
</dbReference>
<dbReference type="EMBL" id="VAUV01000002">
    <property type="protein sequence ID" value="TLD72285.1"/>
    <property type="molecule type" value="Genomic_DNA"/>
</dbReference>
<dbReference type="PANTHER" id="PTHR41291:SF1">
    <property type="entry name" value="DNA ALKYLATION REPAIR PROTEIN"/>
    <property type="match status" value="1"/>
</dbReference>
<dbReference type="InterPro" id="IPR014825">
    <property type="entry name" value="DNA_alkylation"/>
</dbReference>
<evidence type="ECO:0000313" key="2">
    <source>
        <dbReference type="Proteomes" id="UP000306196"/>
    </source>
</evidence>
<dbReference type="CDD" id="cd06561">
    <property type="entry name" value="AlkD_like"/>
    <property type="match status" value="1"/>
</dbReference>
<dbReference type="InterPro" id="IPR016024">
    <property type="entry name" value="ARM-type_fold"/>
</dbReference>
<dbReference type="AlphaFoldDB" id="A0A5R8KK20"/>
<sequence>MKKKGATTVETEWTARQLEEAVATILIWLEEHRSDNVRAGMARYAIPAEKALGISVGDLRRYAKLLGRDQRLSEALWKTDVYEARMLAVFVGDPLKVSAKVMDEWCGDFDSWAICDTACFHLFDQTPHALKKIFKWAKEKGEFQKRAAFALLASAGDLSVEENLRCLPLIGKAAGDERNFVKKGVSWALRAMGSRHATLHAAALEMAERLVESESASARWIGRDALRFLKSAATLRRLEAKSRASRVAV</sequence>
<evidence type="ECO:0000313" key="1">
    <source>
        <dbReference type="EMBL" id="TLD72285.1"/>
    </source>
</evidence>
<accession>A0A5R8KK20</accession>
<gene>
    <name evidence="1" type="ORF">FEM03_02715</name>
</gene>
<keyword evidence="2" id="KW-1185">Reference proteome</keyword>
<dbReference type="PANTHER" id="PTHR41291">
    <property type="entry name" value="DNA ALKYLATION REPAIR PROTEIN"/>
    <property type="match status" value="1"/>
</dbReference>
<comment type="caution">
    <text evidence="1">The sequence shown here is derived from an EMBL/GenBank/DDBJ whole genome shotgun (WGS) entry which is preliminary data.</text>
</comment>
<proteinExistence type="predicted"/>
<name>A0A5R8KK20_9BACT</name>
<dbReference type="OrthoDB" id="9784740at2"/>
<reference evidence="1 2" key="1">
    <citation type="submission" date="2019-05" db="EMBL/GenBank/DDBJ databases">
        <title>Verrucobacter flavum gen. nov., sp. nov. a new member of the family Verrucomicrobiaceae.</title>
        <authorList>
            <person name="Szuroczki S."/>
            <person name="Abbaszade G."/>
            <person name="Szabo A."/>
            <person name="Felfoldi T."/>
            <person name="Schumann P."/>
            <person name="Boka K."/>
            <person name="Keki Z."/>
            <person name="Toumi M."/>
            <person name="Toth E."/>
        </authorList>
    </citation>
    <scope>NUCLEOTIDE SEQUENCE [LARGE SCALE GENOMIC DNA]</scope>
    <source>
        <strain evidence="1 2">MG-N-17</strain>
    </source>
</reference>
<dbReference type="Pfam" id="PF08713">
    <property type="entry name" value="DNA_alkylation"/>
    <property type="match status" value="1"/>
</dbReference>